<evidence type="ECO:0000313" key="3">
    <source>
        <dbReference type="Proteomes" id="UP000464289"/>
    </source>
</evidence>
<name>A0A6B9WLL1_9CAUD</name>
<evidence type="ECO:0000313" key="2">
    <source>
        <dbReference type="EMBL" id="QHR65602.1"/>
    </source>
</evidence>
<dbReference type="EMBL" id="MN850571">
    <property type="protein sequence ID" value="QHR65602.1"/>
    <property type="molecule type" value="Genomic_DNA"/>
</dbReference>
<gene>
    <name evidence="2" type="ORF">nepoznato_153</name>
</gene>
<sequence length="34" mass="3547">MINKGNSLTVGTINAILLAVPVWITVAIVVSIIL</sequence>
<organism evidence="2 3">
    <name type="scientific">Escherichia phage nepoznato</name>
    <dbReference type="NCBI Taxonomy" id="2696431"/>
    <lineage>
        <taxon>Viruses</taxon>
        <taxon>Duplodnaviria</taxon>
        <taxon>Heunggongvirae</taxon>
        <taxon>Uroviricota</taxon>
        <taxon>Caudoviricetes</taxon>
        <taxon>Stephanstirmvirinae</taxon>
        <taxon>Phapecoctavirus</taxon>
        <taxon>Phapecoctavirus nepoznato</taxon>
    </lineage>
</organism>
<reference evidence="3" key="1">
    <citation type="submission" date="2019-12" db="EMBL/GenBank/DDBJ databases">
        <authorList>
            <person name="Olsen N.S."/>
            <person name="Junco L.M.F."/>
            <person name="Kot W."/>
            <person name="Hansen L.H."/>
        </authorList>
    </citation>
    <scope>NUCLEOTIDE SEQUENCE [LARGE SCALE GENOMIC DNA]</scope>
</reference>
<keyword evidence="3" id="KW-1185">Reference proteome</keyword>
<dbReference type="Proteomes" id="UP000464289">
    <property type="component" value="Segment"/>
</dbReference>
<keyword evidence="1" id="KW-1133">Transmembrane helix</keyword>
<accession>A0A6B9WLL1</accession>
<keyword evidence="1" id="KW-0812">Transmembrane</keyword>
<evidence type="ECO:0000256" key="1">
    <source>
        <dbReference type="SAM" id="Phobius"/>
    </source>
</evidence>
<proteinExistence type="predicted"/>
<protein>
    <submittedName>
        <fullName evidence="2">Uncharacterized protein</fullName>
    </submittedName>
</protein>
<feature type="transmembrane region" description="Helical" evidence="1">
    <location>
        <begin position="12"/>
        <end position="33"/>
    </location>
</feature>
<keyword evidence="1" id="KW-0472">Membrane</keyword>